<keyword evidence="3" id="KW-1185">Reference proteome</keyword>
<sequence>MSDGWAAPGISASSSAIQRSRAAAAEVESVMGRRPSVTPAHLSRILYIPRHTSATTHLPIYDVSDQYAKADVGSALIGSSMFTIRLGLMGTPREDGTDASVQYLVDFTTTLDDDGGGEIVSAKVQQRTLGYAGGEVDLLLQAGPAEEFTVKIASNNPFRNKIPVQMSLPIPDSITKVGISRNPYFSFSLPGAVTALQWQIHPVEHGPLRYTLVAVDSASATEAPAAPAGQKVQAIYHHMGLGTSLSTMQHSEGILLLPASSQDGTQECVIVASLLGALWRMRGMAPPGRKSSERGARKSLFGMLRKRSTG</sequence>
<dbReference type="AlphaFoldDB" id="A0AA38S1L0"/>
<name>A0AA38S1L0_9PEZI</name>
<dbReference type="Proteomes" id="UP001174691">
    <property type="component" value="Unassembled WGS sequence"/>
</dbReference>
<accession>A0AA38S1L0</accession>
<proteinExistence type="predicted"/>
<protein>
    <submittedName>
        <fullName evidence="2">Uncharacterized protein</fullName>
    </submittedName>
</protein>
<comment type="caution">
    <text evidence="2">The sequence shown here is derived from an EMBL/GenBank/DDBJ whole genome shotgun (WGS) entry which is preliminary data.</text>
</comment>
<evidence type="ECO:0000313" key="2">
    <source>
        <dbReference type="EMBL" id="KAJ9164768.1"/>
    </source>
</evidence>
<gene>
    <name evidence="2" type="ORF">NKR19_g1003</name>
</gene>
<dbReference type="EMBL" id="JANBVN010000009">
    <property type="protein sequence ID" value="KAJ9164768.1"/>
    <property type="molecule type" value="Genomic_DNA"/>
</dbReference>
<evidence type="ECO:0000256" key="1">
    <source>
        <dbReference type="SAM" id="MobiDB-lite"/>
    </source>
</evidence>
<evidence type="ECO:0000313" key="3">
    <source>
        <dbReference type="Proteomes" id="UP001174691"/>
    </source>
</evidence>
<reference evidence="2" key="1">
    <citation type="submission" date="2022-07" db="EMBL/GenBank/DDBJ databases">
        <title>Fungi with potential for degradation of polypropylene.</title>
        <authorList>
            <person name="Gostincar C."/>
        </authorList>
    </citation>
    <scope>NUCLEOTIDE SEQUENCE</scope>
    <source>
        <strain evidence="2">EXF-13287</strain>
    </source>
</reference>
<organism evidence="2 3">
    <name type="scientific">Coniochaeta hoffmannii</name>
    <dbReference type="NCBI Taxonomy" id="91930"/>
    <lineage>
        <taxon>Eukaryota</taxon>
        <taxon>Fungi</taxon>
        <taxon>Dikarya</taxon>
        <taxon>Ascomycota</taxon>
        <taxon>Pezizomycotina</taxon>
        <taxon>Sordariomycetes</taxon>
        <taxon>Sordariomycetidae</taxon>
        <taxon>Coniochaetales</taxon>
        <taxon>Coniochaetaceae</taxon>
        <taxon>Coniochaeta</taxon>
    </lineage>
</organism>
<feature type="region of interest" description="Disordered" evidence="1">
    <location>
        <begin position="285"/>
        <end position="310"/>
    </location>
</feature>